<dbReference type="InterPro" id="IPR036193">
    <property type="entry name" value="ADK_active_lid_dom_sf"/>
</dbReference>
<feature type="binding site" evidence="5">
    <location>
        <position position="163"/>
    </location>
    <ligand>
        <name>AMP</name>
        <dbReference type="ChEBI" id="CHEBI:456215"/>
    </ligand>
</feature>
<dbReference type="CDD" id="cd01428">
    <property type="entry name" value="ADK"/>
    <property type="match status" value="1"/>
</dbReference>
<feature type="binding site" evidence="5">
    <location>
        <begin position="56"/>
        <end position="58"/>
    </location>
    <ligand>
        <name>AMP</name>
        <dbReference type="ChEBI" id="CHEBI:456215"/>
    </ligand>
</feature>
<comment type="subcellular location">
    <subcellularLocation>
        <location evidence="5 7">Cytoplasm</location>
    </subcellularLocation>
</comment>
<dbReference type="Proteomes" id="UP001370348">
    <property type="component" value="Chromosome"/>
</dbReference>
<dbReference type="RefSeq" id="WP_394826557.1">
    <property type="nucleotide sequence ID" value="NZ_CP089984.1"/>
</dbReference>
<comment type="similarity">
    <text evidence="5 6">Belongs to the adenylate kinase family.</text>
</comment>
<keyword evidence="2 5" id="KW-0545">Nucleotide biosynthesis</keyword>
<name>A0ABZ2M142_9BACT</name>
<dbReference type="EMBL" id="CP089984">
    <property type="protein sequence ID" value="WXB16926.1"/>
    <property type="molecule type" value="Genomic_DNA"/>
</dbReference>
<comment type="domain">
    <text evidence="5">Consists of three domains, a large central CORE domain and two small peripheral domains, NMPbind and LID, which undergo movements during catalysis. The LID domain closes over the site of phosphoryl transfer upon ATP binding. Assembling and dissambling the active center during each catalytic cycle provides an effective means to prevent ATP hydrolysis.</text>
</comment>
<dbReference type="Pfam" id="PF00406">
    <property type="entry name" value="ADK"/>
    <property type="match status" value="1"/>
</dbReference>
<dbReference type="Gene3D" id="3.40.50.300">
    <property type="entry name" value="P-loop containing nucleotide triphosphate hydrolases"/>
    <property type="match status" value="1"/>
</dbReference>
<dbReference type="SUPFAM" id="SSF52540">
    <property type="entry name" value="P-loop containing nucleoside triphosphate hydrolases"/>
    <property type="match status" value="1"/>
</dbReference>
<dbReference type="PROSITE" id="PS00113">
    <property type="entry name" value="ADENYLATE_KINASE"/>
    <property type="match status" value="1"/>
</dbReference>
<protein>
    <recommendedName>
        <fullName evidence="5 7">Adenylate kinase</fullName>
        <shortName evidence="5">AK</shortName>
        <ecNumber evidence="5 7">2.7.4.3</ecNumber>
    </recommendedName>
    <alternativeName>
        <fullName evidence="5">ATP-AMP transphosphorylase</fullName>
    </alternativeName>
    <alternativeName>
        <fullName evidence="5">ATP:AMP phosphotransferase</fullName>
    </alternativeName>
    <alternativeName>
        <fullName evidence="5">Adenylate monophosphate kinase</fullName>
    </alternativeName>
</protein>
<feature type="binding site" evidence="5">
    <location>
        <begin position="84"/>
        <end position="87"/>
    </location>
    <ligand>
        <name>AMP</name>
        <dbReference type="ChEBI" id="CHEBI:456215"/>
    </ligand>
</feature>
<evidence type="ECO:0000256" key="6">
    <source>
        <dbReference type="RuleBase" id="RU003330"/>
    </source>
</evidence>
<dbReference type="SUPFAM" id="SSF57774">
    <property type="entry name" value="Microbial and mitochondrial ADK, insert 'zinc finger' domain"/>
    <property type="match status" value="1"/>
</dbReference>
<keyword evidence="1 5" id="KW-0808">Transferase</keyword>
<feature type="binding site" evidence="5">
    <location>
        <begin position="135"/>
        <end position="136"/>
    </location>
    <ligand>
        <name>ATP</name>
        <dbReference type="ChEBI" id="CHEBI:30616"/>
    </ligand>
</feature>
<evidence type="ECO:0000313" key="9">
    <source>
        <dbReference type="Proteomes" id="UP001370348"/>
    </source>
</evidence>
<keyword evidence="5 7" id="KW-0067">ATP-binding</keyword>
<evidence type="ECO:0000256" key="2">
    <source>
        <dbReference type="ARBA" id="ARBA00022727"/>
    </source>
</evidence>
<comment type="catalytic activity">
    <reaction evidence="5 7">
        <text>AMP + ATP = 2 ADP</text>
        <dbReference type="Rhea" id="RHEA:12973"/>
        <dbReference type="ChEBI" id="CHEBI:30616"/>
        <dbReference type="ChEBI" id="CHEBI:456215"/>
        <dbReference type="ChEBI" id="CHEBI:456216"/>
        <dbReference type="EC" id="2.7.4.3"/>
    </reaction>
</comment>
<evidence type="ECO:0000256" key="4">
    <source>
        <dbReference type="ARBA" id="ARBA00022777"/>
    </source>
</evidence>
<comment type="subunit">
    <text evidence="5 7">Monomer.</text>
</comment>
<feature type="binding site" evidence="5">
    <location>
        <position position="36"/>
    </location>
    <ligand>
        <name>AMP</name>
        <dbReference type="ChEBI" id="CHEBI:456215"/>
    </ligand>
</feature>
<keyword evidence="5" id="KW-0963">Cytoplasm</keyword>
<accession>A0ABZ2M142</accession>
<feature type="binding site" evidence="5">
    <location>
        <position position="91"/>
    </location>
    <ligand>
        <name>AMP</name>
        <dbReference type="ChEBI" id="CHEBI:456215"/>
    </ligand>
</feature>
<dbReference type="HAMAP" id="MF_00235">
    <property type="entry name" value="Adenylate_kinase_Adk"/>
    <property type="match status" value="1"/>
</dbReference>
<comment type="pathway">
    <text evidence="5">Purine metabolism; AMP biosynthesis via salvage pathway; AMP from ADP: step 1/1.</text>
</comment>
<evidence type="ECO:0000313" key="8">
    <source>
        <dbReference type="EMBL" id="WXB16926.1"/>
    </source>
</evidence>
<gene>
    <name evidence="5" type="primary">adk</name>
    <name evidence="8" type="ORF">LZC94_06545</name>
</gene>
<dbReference type="EC" id="2.7.4.3" evidence="5 7"/>
<evidence type="ECO:0000256" key="3">
    <source>
        <dbReference type="ARBA" id="ARBA00022741"/>
    </source>
</evidence>
<dbReference type="PRINTS" id="PR00094">
    <property type="entry name" value="ADENYLTKNASE"/>
</dbReference>
<dbReference type="InterPro" id="IPR000850">
    <property type="entry name" value="Adenylat/UMP-CMP_kin"/>
</dbReference>
<keyword evidence="9" id="KW-1185">Reference proteome</keyword>
<comment type="caution">
    <text evidence="5">Lacks conserved residue(s) required for the propagation of feature annotation.</text>
</comment>
<dbReference type="InterPro" id="IPR033690">
    <property type="entry name" value="Adenylat_kinase_CS"/>
</dbReference>
<comment type="function">
    <text evidence="5">Catalyzes the reversible transfer of the terminal phosphate group between ATP and AMP. Plays an important role in cellular energy homeostasis and in adenine nucleotide metabolism.</text>
</comment>
<dbReference type="InterPro" id="IPR027417">
    <property type="entry name" value="P-loop_NTPase"/>
</dbReference>
<dbReference type="NCBIfam" id="NF001381">
    <property type="entry name" value="PRK00279.1-3"/>
    <property type="match status" value="1"/>
</dbReference>
<evidence type="ECO:0000256" key="7">
    <source>
        <dbReference type="RuleBase" id="RU003331"/>
    </source>
</evidence>
<evidence type="ECO:0000256" key="5">
    <source>
        <dbReference type="HAMAP-Rule" id="MF_00235"/>
    </source>
</evidence>
<feature type="binding site" evidence="5">
    <location>
        <position position="31"/>
    </location>
    <ligand>
        <name>AMP</name>
        <dbReference type="ChEBI" id="CHEBI:456215"/>
    </ligand>
</feature>
<dbReference type="InterPro" id="IPR006259">
    <property type="entry name" value="Adenyl_kin_sub"/>
</dbReference>
<proteinExistence type="inferred from homology"/>
<evidence type="ECO:0000256" key="1">
    <source>
        <dbReference type="ARBA" id="ARBA00022679"/>
    </source>
</evidence>
<sequence length="216" mass="23383">MRLVLVGPPGAGKGTQAKIICANQGIPQISTGDMLRAAKAAGKLPKDLVEKMAAGGLVPDEVVLDLVDARVEEPDCKPGFLLDGFPRTAPQATGLDKVLGKHDTELDVVLAIDVPSELLQERAVLRRTDKRTGQIYHLKYNPPPAGAELEHRPDDQEEVVVKRLSTYEAMTAELLPFYEKRGKLKRVSGVGTVEEVTERVFAALGISLDKGRAERA</sequence>
<keyword evidence="3 5" id="KW-0547">Nucleotide-binding</keyword>
<feature type="binding site" evidence="5">
    <location>
        <position position="152"/>
    </location>
    <ligand>
        <name>AMP</name>
        <dbReference type="ChEBI" id="CHEBI:456215"/>
    </ligand>
</feature>
<feature type="binding site" evidence="5">
    <location>
        <begin position="10"/>
        <end position="15"/>
    </location>
    <ligand>
        <name>ATP</name>
        <dbReference type="ChEBI" id="CHEBI:30616"/>
    </ligand>
</feature>
<dbReference type="NCBIfam" id="TIGR01351">
    <property type="entry name" value="adk"/>
    <property type="match status" value="1"/>
</dbReference>
<dbReference type="GO" id="GO:0004017">
    <property type="term" value="F:AMP kinase activity"/>
    <property type="evidence" value="ECO:0007669"/>
    <property type="project" value="UniProtKB-EC"/>
</dbReference>
<organism evidence="8 9">
    <name type="scientific">Pendulispora albinea</name>
    <dbReference type="NCBI Taxonomy" id="2741071"/>
    <lineage>
        <taxon>Bacteria</taxon>
        <taxon>Pseudomonadati</taxon>
        <taxon>Myxococcota</taxon>
        <taxon>Myxococcia</taxon>
        <taxon>Myxococcales</taxon>
        <taxon>Sorangiineae</taxon>
        <taxon>Pendulisporaceae</taxon>
        <taxon>Pendulispora</taxon>
    </lineage>
</organism>
<feature type="binding site" evidence="5">
    <location>
        <position position="191"/>
    </location>
    <ligand>
        <name>ATP</name>
        <dbReference type="ChEBI" id="CHEBI:30616"/>
    </ligand>
</feature>
<keyword evidence="4 5" id="KW-0418">Kinase</keyword>
<dbReference type="NCBIfam" id="NF011100">
    <property type="entry name" value="PRK14527.1"/>
    <property type="match status" value="1"/>
</dbReference>
<dbReference type="PANTHER" id="PTHR23359">
    <property type="entry name" value="NUCLEOTIDE KINASE"/>
    <property type="match status" value="1"/>
</dbReference>
<feature type="binding site" evidence="5">
    <location>
        <position position="126"/>
    </location>
    <ligand>
        <name>ATP</name>
        <dbReference type="ChEBI" id="CHEBI:30616"/>
    </ligand>
</feature>
<reference evidence="8 9" key="1">
    <citation type="submission" date="2021-12" db="EMBL/GenBank/DDBJ databases">
        <title>Discovery of the Pendulisporaceae a myxobacterial family with distinct sporulation behavior and unique specialized metabolism.</title>
        <authorList>
            <person name="Garcia R."/>
            <person name="Popoff A."/>
            <person name="Bader C.D."/>
            <person name="Loehr J."/>
            <person name="Walesch S."/>
            <person name="Walt C."/>
            <person name="Boldt J."/>
            <person name="Bunk B."/>
            <person name="Haeckl F.J.F.P.J."/>
            <person name="Gunesch A.P."/>
            <person name="Birkelbach J."/>
            <person name="Nuebel U."/>
            <person name="Pietschmann T."/>
            <person name="Bach T."/>
            <person name="Mueller R."/>
        </authorList>
    </citation>
    <scope>NUCLEOTIDE SEQUENCE [LARGE SCALE GENOMIC DNA]</scope>
    <source>
        <strain evidence="8 9">MSr11954</strain>
    </source>
</reference>